<organism evidence="1 2">
    <name type="scientific">Methanobrevibacter olleyae</name>
    <dbReference type="NCBI Taxonomy" id="294671"/>
    <lineage>
        <taxon>Archaea</taxon>
        <taxon>Methanobacteriati</taxon>
        <taxon>Methanobacteriota</taxon>
        <taxon>Methanomada group</taxon>
        <taxon>Methanobacteria</taxon>
        <taxon>Methanobacteriales</taxon>
        <taxon>Methanobacteriaceae</taxon>
        <taxon>Methanobrevibacter</taxon>
    </lineage>
</organism>
<evidence type="ECO:0008006" key="3">
    <source>
        <dbReference type="Google" id="ProtNLM"/>
    </source>
</evidence>
<accession>A0A8T3VN70</accession>
<reference evidence="1" key="1">
    <citation type="submission" date="2019-04" db="EMBL/GenBank/DDBJ databases">
        <title>Evolution of Biomass-Degrading Anaerobic Consortia Revealed by Metagenomics.</title>
        <authorList>
            <person name="Peng X."/>
        </authorList>
    </citation>
    <scope>NUCLEOTIDE SEQUENCE</scope>
    <source>
        <strain evidence="1">SIG14</strain>
    </source>
</reference>
<comment type="caution">
    <text evidence="1">The sequence shown here is derived from an EMBL/GenBank/DDBJ whole genome shotgun (WGS) entry which is preliminary data.</text>
</comment>
<evidence type="ECO:0000313" key="2">
    <source>
        <dbReference type="Proteomes" id="UP000732619"/>
    </source>
</evidence>
<sequence length="142" mass="16315">MLKKTIAIILIVAAILTVSYLYPSTNLETEIFCYGNSISSKGEYITVHLLHKDSSKLTTDSFRYIPLKDMPLSINIRDKENKTKSYNMTTNAKGQVLIDSLEKRNYHVSVVFKGKYNYKPSRWEGDIDLKNPNSSYRHESLT</sequence>
<dbReference type="Proteomes" id="UP000732619">
    <property type="component" value="Unassembled WGS sequence"/>
</dbReference>
<protein>
    <recommendedName>
        <fullName evidence="3">Adhesin-like protein</fullName>
    </recommendedName>
</protein>
<proteinExistence type="predicted"/>
<evidence type="ECO:0000313" key="1">
    <source>
        <dbReference type="EMBL" id="MBE6512107.1"/>
    </source>
</evidence>
<name>A0A8T3VN70_METOL</name>
<gene>
    <name evidence="1" type="ORF">E7Z75_02995</name>
</gene>
<dbReference type="AlphaFoldDB" id="A0A8T3VN70"/>
<dbReference type="EMBL" id="SUTG01000008">
    <property type="protein sequence ID" value="MBE6512107.1"/>
    <property type="molecule type" value="Genomic_DNA"/>
</dbReference>